<sequence length="251" mass="27672">MNLKSKSLLINSILIAITTSLITTILHEGAHYVTALAMGVPAELHHNYVSTPDETLLQTATIISAAGPLFSLLFGILALVISVRLVQISLFKLFMLWLGMQGVLTFFGYLLIAPIAAEGDTGKVFSHLGFPIYLSAAIAVISFIFINKAFSRLARYFAFYKAEAFSDKNEDCRQLLTYPIFASIILVTLLNLPVIIWVSLLPTIFMPMTYFATMGAYKRLKITGNQVVIDKISIPLSILAAVTALLFRYLV</sequence>
<protein>
    <submittedName>
        <fullName evidence="2">Uncharacterized protein</fullName>
    </submittedName>
</protein>
<keyword evidence="1" id="KW-0472">Membrane</keyword>
<feature type="transmembrane region" description="Helical" evidence="1">
    <location>
        <begin position="93"/>
        <end position="112"/>
    </location>
</feature>
<dbReference type="EMBL" id="JACYGY010000001">
    <property type="protein sequence ID" value="MBE9463942.1"/>
    <property type="molecule type" value="Genomic_DNA"/>
</dbReference>
<feature type="transmembrane region" description="Helical" evidence="1">
    <location>
        <begin position="7"/>
        <end position="26"/>
    </location>
</feature>
<gene>
    <name evidence="2" type="ORF">IEE83_18825</name>
</gene>
<reference evidence="3" key="1">
    <citation type="submission" date="2023-07" db="EMBL/GenBank/DDBJ databases">
        <title>Dyadobacter sp. nov 'subterranea' isolated from contaminted grondwater.</title>
        <authorList>
            <person name="Szabo I."/>
            <person name="Al-Omari J."/>
            <person name="Szerdahelyi S.G."/>
            <person name="Rado J."/>
        </authorList>
    </citation>
    <scope>NUCLEOTIDE SEQUENCE [LARGE SCALE GENOMIC DNA]</scope>
    <source>
        <strain evidence="3">UP-52</strain>
    </source>
</reference>
<proteinExistence type="predicted"/>
<evidence type="ECO:0000313" key="2">
    <source>
        <dbReference type="EMBL" id="MBE9463942.1"/>
    </source>
</evidence>
<feature type="transmembrane region" description="Helical" evidence="1">
    <location>
        <begin position="175"/>
        <end position="198"/>
    </location>
</feature>
<keyword evidence="1" id="KW-1133">Transmembrane helix</keyword>
<keyword evidence="3" id="KW-1185">Reference proteome</keyword>
<evidence type="ECO:0000313" key="3">
    <source>
        <dbReference type="Proteomes" id="UP000634134"/>
    </source>
</evidence>
<organism evidence="2 3">
    <name type="scientific">Dyadobacter subterraneus</name>
    <dbReference type="NCBI Taxonomy" id="2773304"/>
    <lineage>
        <taxon>Bacteria</taxon>
        <taxon>Pseudomonadati</taxon>
        <taxon>Bacteroidota</taxon>
        <taxon>Cytophagia</taxon>
        <taxon>Cytophagales</taxon>
        <taxon>Spirosomataceae</taxon>
        <taxon>Dyadobacter</taxon>
    </lineage>
</organism>
<keyword evidence="1" id="KW-0812">Transmembrane</keyword>
<comment type="caution">
    <text evidence="2">The sequence shown here is derived from an EMBL/GenBank/DDBJ whole genome shotgun (WGS) entry which is preliminary data.</text>
</comment>
<feature type="transmembrane region" description="Helical" evidence="1">
    <location>
        <begin position="124"/>
        <end position="146"/>
    </location>
</feature>
<name>A0ABR9WEL6_9BACT</name>
<feature type="transmembrane region" description="Helical" evidence="1">
    <location>
        <begin position="56"/>
        <end position="81"/>
    </location>
</feature>
<feature type="transmembrane region" description="Helical" evidence="1">
    <location>
        <begin position="232"/>
        <end position="250"/>
    </location>
</feature>
<dbReference type="Proteomes" id="UP000634134">
    <property type="component" value="Unassembled WGS sequence"/>
</dbReference>
<accession>A0ABR9WEL6</accession>
<dbReference type="RefSeq" id="WP_194122036.1">
    <property type="nucleotide sequence ID" value="NZ_JACYGY010000001.1"/>
</dbReference>
<evidence type="ECO:0000256" key="1">
    <source>
        <dbReference type="SAM" id="Phobius"/>
    </source>
</evidence>